<comment type="subunit">
    <text evidence="10">Forms a ring-shaped head-to-tail homodimer around DNA.</text>
</comment>
<dbReference type="CDD" id="cd00140">
    <property type="entry name" value="beta_clamp"/>
    <property type="match status" value="1"/>
</dbReference>
<dbReference type="Pfam" id="PF02767">
    <property type="entry name" value="DNA_pol3_beta_2"/>
    <property type="match status" value="1"/>
</dbReference>
<dbReference type="InterPro" id="IPR046938">
    <property type="entry name" value="DNA_clamp_sf"/>
</dbReference>
<protein>
    <recommendedName>
        <fullName evidence="3 10">Beta sliding clamp</fullName>
    </recommendedName>
</protein>
<evidence type="ECO:0000313" key="15">
    <source>
        <dbReference type="Proteomes" id="UP000675880"/>
    </source>
</evidence>
<keyword evidence="5 10" id="KW-0808">Transferase</keyword>
<keyword evidence="9" id="KW-0238">DNA-binding</keyword>
<evidence type="ECO:0000256" key="10">
    <source>
        <dbReference type="PIRNR" id="PIRNR000804"/>
    </source>
</evidence>
<sequence>MKLTIQARELTHALNSVIGGTDGRGPMASVLLMIDPLAPNTLTLTTTDNEIACRASAPVATATPGRSLLPIRKLYDIVRALPDIPLTITIIKHNATLLAGSSRYALAGLEPDQFPDVPSPLVENGVQLDAALWRGILRRTLYAIGQTGAKFTLHGLYVEIAGGVLTAVATDGHRLCLETLEIPGAGDLAWSGIIPRKAMIQLAKQLDGVETLTLGISYQRLVHIQAGSYAMTSRLIEGTYPNWRALVPQKAAPNALTVSREELIGAVKRASLVTTNGVIALDYTESGASITARSAEHGEAEEALAGSYMGTPFRAGFQDRYLTDTLGALDGEAVVCQQDGPAGALSIVDPAGPASRAYIMPIRLQ</sequence>
<evidence type="ECO:0000256" key="7">
    <source>
        <dbReference type="ARBA" id="ARBA00022705"/>
    </source>
</evidence>
<evidence type="ECO:0000256" key="6">
    <source>
        <dbReference type="ARBA" id="ARBA00022695"/>
    </source>
</evidence>
<keyword evidence="6 10" id="KW-0548">Nucleotidyltransferase</keyword>
<evidence type="ECO:0000256" key="1">
    <source>
        <dbReference type="ARBA" id="ARBA00004496"/>
    </source>
</evidence>
<proteinExistence type="inferred from homology"/>
<evidence type="ECO:0000256" key="8">
    <source>
        <dbReference type="ARBA" id="ARBA00022932"/>
    </source>
</evidence>
<organism evidence="14 15">
    <name type="scientific">Nitrospira defluvii</name>
    <dbReference type="NCBI Taxonomy" id="330214"/>
    <lineage>
        <taxon>Bacteria</taxon>
        <taxon>Pseudomonadati</taxon>
        <taxon>Nitrospirota</taxon>
        <taxon>Nitrospiria</taxon>
        <taxon>Nitrospirales</taxon>
        <taxon>Nitrospiraceae</taxon>
        <taxon>Nitrospira</taxon>
    </lineage>
</organism>
<dbReference type="Pfam" id="PF02768">
    <property type="entry name" value="DNA_pol3_beta_3"/>
    <property type="match status" value="1"/>
</dbReference>
<feature type="domain" description="DNA polymerase III beta sliding clamp C-terminal" evidence="13">
    <location>
        <begin position="246"/>
        <end position="363"/>
    </location>
</feature>
<evidence type="ECO:0000313" key="14">
    <source>
        <dbReference type="EMBL" id="CAE6779423.1"/>
    </source>
</evidence>
<dbReference type="Gene3D" id="3.10.150.10">
    <property type="entry name" value="DNA Polymerase III, subunit A, domain 2"/>
    <property type="match status" value="1"/>
</dbReference>
<dbReference type="Gene3D" id="3.70.10.10">
    <property type="match status" value="1"/>
</dbReference>
<gene>
    <name evidence="14" type="ORF">NSPZN2_40680</name>
</gene>
<accession>A0ABM8RYV4</accession>
<dbReference type="SMART" id="SM00480">
    <property type="entry name" value="POL3Bc"/>
    <property type="match status" value="1"/>
</dbReference>
<dbReference type="InterPro" id="IPR001001">
    <property type="entry name" value="DNA_polIII_beta"/>
</dbReference>
<comment type="function">
    <text evidence="10">Confers DNA tethering and processivity to DNA polymerases and other proteins. Acts as a clamp, forming a ring around DNA (a reaction catalyzed by the clamp-loading complex) which diffuses in an ATP-independent manner freely and bidirectionally along dsDNA. Initially characterized for its ability to contact the catalytic subunit of DNA polymerase III (Pol III), a complex, multichain enzyme responsible for most of the replicative synthesis in bacteria; Pol III exhibits 3'-5' exonuclease proofreading activity. The beta chain is required for initiation of replication as well as for processivity of DNA replication.</text>
</comment>
<dbReference type="NCBIfam" id="TIGR00663">
    <property type="entry name" value="dnan"/>
    <property type="match status" value="1"/>
</dbReference>
<dbReference type="Pfam" id="PF00712">
    <property type="entry name" value="DNA_pol3_beta"/>
    <property type="match status" value="1"/>
</dbReference>
<evidence type="ECO:0000256" key="3">
    <source>
        <dbReference type="ARBA" id="ARBA00021035"/>
    </source>
</evidence>
<dbReference type="EMBL" id="CAJNBJ010000017">
    <property type="protein sequence ID" value="CAE6779423.1"/>
    <property type="molecule type" value="Genomic_DNA"/>
</dbReference>
<dbReference type="PANTHER" id="PTHR30478:SF0">
    <property type="entry name" value="BETA SLIDING CLAMP"/>
    <property type="match status" value="1"/>
</dbReference>
<dbReference type="PANTHER" id="PTHR30478">
    <property type="entry name" value="DNA POLYMERASE III SUBUNIT BETA"/>
    <property type="match status" value="1"/>
</dbReference>
<keyword evidence="8 10" id="KW-0239">DNA-directed DNA polymerase</keyword>
<evidence type="ECO:0000256" key="2">
    <source>
        <dbReference type="ARBA" id="ARBA00010752"/>
    </source>
</evidence>
<dbReference type="SUPFAM" id="SSF55979">
    <property type="entry name" value="DNA clamp"/>
    <property type="match status" value="3"/>
</dbReference>
<dbReference type="InterPro" id="IPR022637">
    <property type="entry name" value="DNA_polIII_beta_cen"/>
</dbReference>
<keyword evidence="15" id="KW-1185">Reference proteome</keyword>
<evidence type="ECO:0000256" key="9">
    <source>
        <dbReference type="ARBA" id="ARBA00023125"/>
    </source>
</evidence>
<comment type="subcellular location">
    <subcellularLocation>
        <location evidence="1 10">Cytoplasm</location>
    </subcellularLocation>
</comment>
<keyword evidence="7 10" id="KW-0235">DNA replication</keyword>
<dbReference type="PIRSF" id="PIRSF000804">
    <property type="entry name" value="DNA_pol_III_b"/>
    <property type="match status" value="1"/>
</dbReference>
<dbReference type="InterPro" id="IPR022635">
    <property type="entry name" value="DNA_polIII_beta_C"/>
</dbReference>
<comment type="caution">
    <text evidence="14">The sequence shown here is derived from an EMBL/GenBank/DDBJ whole genome shotgun (WGS) entry which is preliminary data.</text>
</comment>
<feature type="domain" description="DNA polymerase III beta sliding clamp central" evidence="12">
    <location>
        <begin position="131"/>
        <end position="242"/>
    </location>
</feature>
<dbReference type="InterPro" id="IPR022634">
    <property type="entry name" value="DNA_polIII_beta_N"/>
</dbReference>
<evidence type="ECO:0000259" key="12">
    <source>
        <dbReference type="Pfam" id="PF02767"/>
    </source>
</evidence>
<comment type="similarity">
    <text evidence="2 10">Belongs to the beta sliding clamp family.</text>
</comment>
<name>A0ABM8RYV4_9BACT</name>
<keyword evidence="4 10" id="KW-0963">Cytoplasm</keyword>
<feature type="domain" description="DNA polymerase III beta sliding clamp N-terminal" evidence="11">
    <location>
        <begin position="1"/>
        <end position="117"/>
    </location>
</feature>
<evidence type="ECO:0000259" key="13">
    <source>
        <dbReference type="Pfam" id="PF02768"/>
    </source>
</evidence>
<evidence type="ECO:0000259" key="11">
    <source>
        <dbReference type="Pfam" id="PF00712"/>
    </source>
</evidence>
<dbReference type="Proteomes" id="UP000675880">
    <property type="component" value="Unassembled WGS sequence"/>
</dbReference>
<evidence type="ECO:0000256" key="5">
    <source>
        <dbReference type="ARBA" id="ARBA00022679"/>
    </source>
</evidence>
<dbReference type="RefSeq" id="WP_213043466.1">
    <property type="nucleotide sequence ID" value="NZ_CAJNBJ010000017.1"/>
</dbReference>
<reference evidence="14 15" key="1">
    <citation type="submission" date="2021-02" db="EMBL/GenBank/DDBJ databases">
        <authorList>
            <person name="Han P."/>
        </authorList>
    </citation>
    <scope>NUCLEOTIDE SEQUENCE [LARGE SCALE GENOMIC DNA]</scope>
    <source>
        <strain evidence="14">Candidatus Nitrospira sp. ZN2</strain>
    </source>
</reference>
<evidence type="ECO:0000256" key="4">
    <source>
        <dbReference type="ARBA" id="ARBA00022490"/>
    </source>
</evidence>